<feature type="region of interest" description="Disordered" evidence="1">
    <location>
        <begin position="222"/>
        <end position="293"/>
    </location>
</feature>
<gene>
    <name evidence="2" type="ORF">PCAR00345_LOCUS36051</name>
</gene>
<sequence>MSGLAHMRRMCASAMQSLQRCSRTARHGAVFGSGRQPIGQLTHMRYVTSNASSDSELPQWGKFGKNSEIIEALEAVVRRIGAKQVEEKQKGTVLGMRAISVLTTPQAWFNAEVREAHRVESEAFFEHFKGAVFHMLDGCEYAYEAIAAEFCKEQPDFHSFVEDGALHPKLANFLQATTEKYKAAGMRPTVKTISVRPEVLMLSEQDVLYAIVAFRTREVTGSIPIDSESPPGNATAKASAAGSPDAAGERQSKSEASPAPAAAEDSAAPGVEPVVPGQSADGEAEGSSESAAHETTQLWVFEADLPTLSDYFKYMRAVVSARAAGTQEQLPDPPVSWRLRDINFSVEVPEFEEPPAFEDVARDALMHSMALSALFFACVFMARSVANHGPPAPPLSRGGPDFDSPPRRPAQGTTANRWGDTDDTESEHVEVGRA</sequence>
<evidence type="ECO:0000256" key="1">
    <source>
        <dbReference type="SAM" id="MobiDB-lite"/>
    </source>
</evidence>
<protein>
    <submittedName>
        <fullName evidence="2">Uncharacterized protein</fullName>
    </submittedName>
</protein>
<feature type="region of interest" description="Disordered" evidence="1">
    <location>
        <begin position="391"/>
        <end position="434"/>
    </location>
</feature>
<feature type="compositionally biased region" description="Low complexity" evidence="1">
    <location>
        <begin position="279"/>
        <end position="293"/>
    </location>
</feature>
<accession>A0A7S4C0N7</accession>
<feature type="compositionally biased region" description="Low complexity" evidence="1">
    <location>
        <begin position="230"/>
        <end position="246"/>
    </location>
</feature>
<name>A0A7S4C0N7_CHRCT</name>
<dbReference type="AlphaFoldDB" id="A0A7S4C0N7"/>
<dbReference type="EMBL" id="HBIZ01056895">
    <property type="protein sequence ID" value="CAE0783348.1"/>
    <property type="molecule type" value="Transcribed_RNA"/>
</dbReference>
<feature type="compositionally biased region" description="Low complexity" evidence="1">
    <location>
        <begin position="254"/>
        <end position="269"/>
    </location>
</feature>
<organism evidence="2">
    <name type="scientific">Chrysotila carterae</name>
    <name type="common">Marine alga</name>
    <name type="synonym">Syracosphaera carterae</name>
    <dbReference type="NCBI Taxonomy" id="13221"/>
    <lineage>
        <taxon>Eukaryota</taxon>
        <taxon>Haptista</taxon>
        <taxon>Haptophyta</taxon>
        <taxon>Prymnesiophyceae</taxon>
        <taxon>Isochrysidales</taxon>
        <taxon>Isochrysidaceae</taxon>
        <taxon>Chrysotila</taxon>
    </lineage>
</organism>
<reference evidence="2" key="1">
    <citation type="submission" date="2021-01" db="EMBL/GenBank/DDBJ databases">
        <authorList>
            <person name="Corre E."/>
            <person name="Pelletier E."/>
            <person name="Niang G."/>
            <person name="Scheremetjew M."/>
            <person name="Finn R."/>
            <person name="Kale V."/>
            <person name="Holt S."/>
            <person name="Cochrane G."/>
            <person name="Meng A."/>
            <person name="Brown T."/>
            <person name="Cohen L."/>
        </authorList>
    </citation>
    <scope>NUCLEOTIDE SEQUENCE</scope>
    <source>
        <strain evidence="2">CCMP645</strain>
    </source>
</reference>
<evidence type="ECO:0000313" key="2">
    <source>
        <dbReference type="EMBL" id="CAE0783348.1"/>
    </source>
</evidence>
<proteinExistence type="predicted"/>